<reference evidence="4" key="1">
    <citation type="submission" date="2016-08" db="EMBL/GenBank/DDBJ databases">
        <authorList>
            <person name="Seilhamer J.J."/>
        </authorList>
    </citation>
    <scope>NUCLEOTIDE SEQUENCE [LARGE SCALE GENOMIC DNA]</scope>
    <source>
        <strain evidence="4">UTMC102</strain>
    </source>
</reference>
<comment type="caution">
    <text evidence="4">The sequence shown here is derived from an EMBL/GenBank/DDBJ whole genome shotgun (WGS) entry which is preliminary data.</text>
</comment>
<evidence type="ECO:0000313" key="3">
    <source>
        <dbReference type="EMBL" id="NYH54542.1"/>
    </source>
</evidence>
<evidence type="ECO:0000313" key="4">
    <source>
        <dbReference type="EMBL" id="OOC53307.1"/>
    </source>
</evidence>
<feature type="region of interest" description="Disordered" evidence="1">
    <location>
        <begin position="130"/>
        <end position="161"/>
    </location>
</feature>
<reference evidence="5" key="2">
    <citation type="submission" date="2016-08" db="EMBL/GenBank/DDBJ databases">
        <authorList>
            <person name="Tokovenko B."/>
            <person name="Kalinowski J."/>
        </authorList>
    </citation>
    <scope>NUCLEOTIDE SEQUENCE [LARGE SCALE GENOMIC DNA]</scope>
    <source>
        <strain evidence="5">UTMC102</strain>
    </source>
</reference>
<gene>
    <name evidence="3" type="ORF">HNR06_004131</name>
    <name evidence="4" type="ORF">NOSIN_05350</name>
</gene>
<keyword evidence="2" id="KW-1133">Transmembrane helix</keyword>
<accession>A0A7Z0BMG0</accession>
<sequence length="203" mass="21160">MAEATGEDPRTRRRGPRSNWVPLGVAAGAVALLVVAWPLVNALLPASESVSSGDPVPVGSGGGYQASLTFPQEGWSLNTGASQAGHTYRFHRGPVELTLNSVTPATSPPPSVRELWKGMGRLIRAGEASARLSEPEAISTHDGDDGLAGTLESGSRRGTAVVYPSPNRRMAVEMTLAGREATTDDIAAVADVVRTVSFTREGS</sequence>
<name>A0A1V3BXL5_9ACTN</name>
<keyword evidence="5" id="KW-1185">Reference proteome</keyword>
<dbReference type="STRING" id="501010.NOSIN_05350"/>
<dbReference type="EMBL" id="JACCHL010000001">
    <property type="protein sequence ID" value="NYH54542.1"/>
    <property type="molecule type" value="Genomic_DNA"/>
</dbReference>
<dbReference type="Proteomes" id="UP000584931">
    <property type="component" value="Unassembled WGS sequence"/>
</dbReference>
<dbReference type="RefSeq" id="WP_077689674.1">
    <property type="nucleotide sequence ID" value="NZ_JACCHL010000001.1"/>
</dbReference>
<dbReference type="OrthoDB" id="3426531at2"/>
<evidence type="ECO:0000256" key="1">
    <source>
        <dbReference type="SAM" id="MobiDB-lite"/>
    </source>
</evidence>
<keyword evidence="2" id="KW-0472">Membrane</keyword>
<reference evidence="3 6" key="3">
    <citation type="submission" date="2020-07" db="EMBL/GenBank/DDBJ databases">
        <title>Sequencing the genomes of 1000 actinobacteria strains.</title>
        <authorList>
            <person name="Klenk H.-P."/>
        </authorList>
    </citation>
    <scope>NUCLEOTIDE SEQUENCE [LARGE SCALE GENOMIC DNA]</scope>
    <source>
        <strain evidence="3 6">DSM 45278</strain>
    </source>
</reference>
<evidence type="ECO:0000313" key="6">
    <source>
        <dbReference type="Proteomes" id="UP000584931"/>
    </source>
</evidence>
<dbReference type="Proteomes" id="UP000189004">
    <property type="component" value="Unassembled WGS sequence"/>
</dbReference>
<dbReference type="EMBL" id="MCOK01000001">
    <property type="protein sequence ID" value="OOC53307.1"/>
    <property type="molecule type" value="Genomic_DNA"/>
</dbReference>
<evidence type="ECO:0000256" key="2">
    <source>
        <dbReference type="SAM" id="Phobius"/>
    </source>
</evidence>
<evidence type="ECO:0000313" key="5">
    <source>
        <dbReference type="Proteomes" id="UP000189004"/>
    </source>
</evidence>
<organism evidence="4 5">
    <name type="scientific">Nocardiopsis sinuspersici</name>
    <dbReference type="NCBI Taxonomy" id="501010"/>
    <lineage>
        <taxon>Bacteria</taxon>
        <taxon>Bacillati</taxon>
        <taxon>Actinomycetota</taxon>
        <taxon>Actinomycetes</taxon>
        <taxon>Streptosporangiales</taxon>
        <taxon>Nocardiopsidaceae</taxon>
        <taxon>Nocardiopsis</taxon>
    </lineage>
</organism>
<proteinExistence type="predicted"/>
<feature type="transmembrane region" description="Helical" evidence="2">
    <location>
        <begin position="20"/>
        <end position="40"/>
    </location>
</feature>
<keyword evidence="2" id="KW-0812">Transmembrane</keyword>
<accession>A0A1V3BXL5</accession>
<protein>
    <submittedName>
        <fullName evidence="4">Uncharacterized protein</fullName>
    </submittedName>
</protein>
<dbReference type="AlphaFoldDB" id="A0A1V3BXL5"/>